<dbReference type="Proteomes" id="UP000031192">
    <property type="component" value="Unassembled WGS sequence"/>
</dbReference>
<gene>
    <name evidence="2" type="ORF">MGU_04279</name>
</gene>
<proteinExistence type="predicted"/>
<evidence type="ECO:0000313" key="2">
    <source>
        <dbReference type="EMBL" id="KID88936.1"/>
    </source>
</evidence>
<keyword evidence="3" id="KW-1185">Reference proteome</keyword>
<dbReference type="AlphaFoldDB" id="A0A0B4HGC1"/>
<dbReference type="HOGENOM" id="CLU_121529_0_0_1"/>
<sequence>MTKGNWRPGQLIGQNGSNPATIAQSLSFASPEHHNEVPEIRSATSTGHTLRYRRPADVCPGWGDYDRFTRWQSYGRSVTRDMVENTKWSTELQAPMRFVNESGEVVRTVTTQLKPKDLPSQTHAPVSLYDQLNQKDDRKPKAPATGTSSALSWS</sequence>
<feature type="region of interest" description="Disordered" evidence="1">
    <location>
        <begin position="113"/>
        <end position="154"/>
    </location>
</feature>
<reference evidence="2 3" key="1">
    <citation type="journal article" date="2014" name="Proc. Natl. Acad. Sci. U.S.A.">
        <title>Trajectory and genomic determinants of fungal-pathogen speciation and host adaptation.</title>
        <authorList>
            <person name="Hu X."/>
            <person name="Xiao G."/>
            <person name="Zheng P."/>
            <person name="Shang Y."/>
            <person name="Su Y."/>
            <person name="Zhang X."/>
            <person name="Liu X."/>
            <person name="Zhan S."/>
            <person name="St Leger R.J."/>
            <person name="Wang C."/>
        </authorList>
    </citation>
    <scope>NUCLEOTIDE SEQUENCE [LARGE SCALE GENOMIC DNA]</scope>
    <source>
        <strain evidence="2 3">ARSEF 977</strain>
    </source>
</reference>
<evidence type="ECO:0000256" key="1">
    <source>
        <dbReference type="SAM" id="MobiDB-lite"/>
    </source>
</evidence>
<dbReference type="EMBL" id="AZNH01000010">
    <property type="protein sequence ID" value="KID88936.1"/>
    <property type="molecule type" value="Genomic_DNA"/>
</dbReference>
<feature type="compositionally biased region" description="Polar residues" evidence="1">
    <location>
        <begin position="145"/>
        <end position="154"/>
    </location>
</feature>
<accession>A0A0B4HGC1</accession>
<name>A0A0B4HGC1_METGA</name>
<evidence type="ECO:0000313" key="3">
    <source>
        <dbReference type="Proteomes" id="UP000031192"/>
    </source>
</evidence>
<feature type="compositionally biased region" description="Polar residues" evidence="1">
    <location>
        <begin position="113"/>
        <end position="124"/>
    </location>
</feature>
<protein>
    <submittedName>
        <fullName evidence="2">Uncharacterized protein</fullName>
    </submittedName>
</protein>
<comment type="caution">
    <text evidence="2">The sequence shown here is derived from an EMBL/GenBank/DDBJ whole genome shotgun (WGS) entry which is preliminary data.</text>
</comment>
<organism evidence="2 3">
    <name type="scientific">Metarhizium guizhouense (strain ARSEF 977)</name>
    <dbReference type="NCBI Taxonomy" id="1276136"/>
    <lineage>
        <taxon>Eukaryota</taxon>
        <taxon>Fungi</taxon>
        <taxon>Dikarya</taxon>
        <taxon>Ascomycota</taxon>
        <taxon>Pezizomycotina</taxon>
        <taxon>Sordariomycetes</taxon>
        <taxon>Hypocreomycetidae</taxon>
        <taxon>Hypocreales</taxon>
        <taxon>Clavicipitaceae</taxon>
        <taxon>Metarhizium</taxon>
    </lineage>
</organism>